<accession>A0A645JMS6</accession>
<protein>
    <submittedName>
        <fullName evidence="1">Uncharacterized protein</fullName>
    </submittedName>
</protein>
<dbReference type="AlphaFoldDB" id="A0A645JMS6"/>
<proteinExistence type="predicted"/>
<dbReference type="EMBL" id="VSSQ01146626">
    <property type="protein sequence ID" value="MPN64965.1"/>
    <property type="molecule type" value="Genomic_DNA"/>
</dbReference>
<reference evidence="1" key="1">
    <citation type="submission" date="2019-08" db="EMBL/GenBank/DDBJ databases">
        <authorList>
            <person name="Kucharzyk K."/>
            <person name="Murdoch R.W."/>
            <person name="Higgins S."/>
            <person name="Loffler F."/>
        </authorList>
    </citation>
    <scope>NUCLEOTIDE SEQUENCE</scope>
</reference>
<organism evidence="1">
    <name type="scientific">bioreactor metagenome</name>
    <dbReference type="NCBI Taxonomy" id="1076179"/>
    <lineage>
        <taxon>unclassified sequences</taxon>
        <taxon>metagenomes</taxon>
        <taxon>ecological metagenomes</taxon>
    </lineage>
</organism>
<dbReference type="Gene3D" id="3.40.50.1820">
    <property type="entry name" value="alpha/beta hydrolase"/>
    <property type="match status" value="1"/>
</dbReference>
<evidence type="ECO:0000313" key="1">
    <source>
        <dbReference type="EMBL" id="MPN64965.1"/>
    </source>
</evidence>
<dbReference type="SUPFAM" id="SSF53474">
    <property type="entry name" value="alpha/beta-Hydrolases"/>
    <property type="match status" value="1"/>
</dbReference>
<comment type="caution">
    <text evidence="1">The sequence shown here is derived from an EMBL/GenBank/DDBJ whole genome shotgun (WGS) entry which is preliminary data.</text>
</comment>
<sequence>MEQLRSFVDYKKEIILVNIQSKNEYPNYYLRDIKKKDTKGLKQLTFFKNPFASIANVHKEVIKYKRKDDVQLSGTLYLPAGYDKNTGEKLPLLIWAYPEEFKDAGSAGQNKLNPN</sequence>
<dbReference type="InterPro" id="IPR029058">
    <property type="entry name" value="AB_hydrolase_fold"/>
</dbReference>
<gene>
    <name evidence="1" type="ORF">SDC9_212744</name>
</gene>
<name>A0A645JMS6_9ZZZZ</name>